<dbReference type="OrthoDB" id="7051822at2"/>
<name>A0A1M5VAF1_9GAMM</name>
<dbReference type="AlphaFoldDB" id="A0A1M5VAF1"/>
<dbReference type="GO" id="GO:0009244">
    <property type="term" value="P:lipopolysaccharide core region biosynthetic process"/>
    <property type="evidence" value="ECO:0007669"/>
    <property type="project" value="TreeGrafter"/>
</dbReference>
<dbReference type="InterPro" id="IPR051199">
    <property type="entry name" value="LPS_LOS_Heptosyltrfase"/>
</dbReference>
<dbReference type="Proteomes" id="UP000184268">
    <property type="component" value="Unassembled WGS sequence"/>
</dbReference>
<dbReference type="STRING" id="299255.SAMN02745129_2674"/>
<protein>
    <submittedName>
        <fullName evidence="3">ADP-heptose:LPS heptosyltransferase</fullName>
    </submittedName>
</protein>
<organism evidence="3 4">
    <name type="scientific">Ferrimonas marina</name>
    <dbReference type="NCBI Taxonomy" id="299255"/>
    <lineage>
        <taxon>Bacteria</taxon>
        <taxon>Pseudomonadati</taxon>
        <taxon>Pseudomonadota</taxon>
        <taxon>Gammaproteobacteria</taxon>
        <taxon>Alteromonadales</taxon>
        <taxon>Ferrimonadaceae</taxon>
        <taxon>Ferrimonas</taxon>
    </lineage>
</organism>
<reference evidence="3 4" key="1">
    <citation type="submission" date="2016-11" db="EMBL/GenBank/DDBJ databases">
        <authorList>
            <person name="Jaros S."/>
            <person name="Januszkiewicz K."/>
            <person name="Wedrychowicz H."/>
        </authorList>
    </citation>
    <scope>NUCLEOTIDE SEQUENCE [LARGE SCALE GENOMIC DNA]</scope>
    <source>
        <strain evidence="3 4">DSM 16917</strain>
    </source>
</reference>
<sequence length="381" mass="43066">MTPPLIPAQRMSQAKRMLVMAPFALGDFLYCKTFLAALKQNNPELILDIWFDDGRNNQDAWRLSRSRIIEQWIEAEPAFELAYGCCDFVESQRAQIQRAAEQPYDLLLSLPNSKPWRYAKIARQIAPEAFYVCGTADNKSVGLWTRWQLRSADALYTLTDKMLPAEHHITDRYYHLVSEVAGVELSRAQYLPSMQLPESYPIGAQQWLQEKFGEAPGTLFFLNHLSTAPRKNWQPEQMLELVQRLAEAEPSRRFVLNVTGEHFEPMQAAVAEFLKSHQARVAVFTVDQHFFELPAMISQADFVVTVDTAIMHFATAFGRPLVAMKRDKKSYWTPQASAASQVLVAKGNGAVSDISVADVLETVNTMVRTLALGQIAEHSEA</sequence>
<evidence type="ECO:0000256" key="1">
    <source>
        <dbReference type="ARBA" id="ARBA00022676"/>
    </source>
</evidence>
<keyword evidence="4" id="KW-1185">Reference proteome</keyword>
<dbReference type="PANTHER" id="PTHR30160">
    <property type="entry name" value="TETRAACYLDISACCHARIDE 4'-KINASE-RELATED"/>
    <property type="match status" value="1"/>
</dbReference>
<dbReference type="PANTHER" id="PTHR30160:SF1">
    <property type="entry name" value="LIPOPOLYSACCHARIDE 1,2-N-ACETYLGLUCOSAMINETRANSFERASE-RELATED"/>
    <property type="match status" value="1"/>
</dbReference>
<accession>A0A1M5VAF1</accession>
<evidence type="ECO:0000313" key="3">
    <source>
        <dbReference type="EMBL" id="SHH72197.1"/>
    </source>
</evidence>
<dbReference type="GO" id="GO:0005829">
    <property type="term" value="C:cytosol"/>
    <property type="evidence" value="ECO:0007669"/>
    <property type="project" value="TreeGrafter"/>
</dbReference>
<dbReference type="EMBL" id="FQXG01000004">
    <property type="protein sequence ID" value="SHH72197.1"/>
    <property type="molecule type" value="Genomic_DNA"/>
</dbReference>
<gene>
    <name evidence="3" type="ORF">SAMN02745129_2674</name>
</gene>
<evidence type="ECO:0000256" key="2">
    <source>
        <dbReference type="ARBA" id="ARBA00022679"/>
    </source>
</evidence>
<dbReference type="InterPro" id="IPR002201">
    <property type="entry name" value="Glyco_trans_9"/>
</dbReference>
<dbReference type="Pfam" id="PF01075">
    <property type="entry name" value="Glyco_transf_9"/>
    <property type="match status" value="1"/>
</dbReference>
<evidence type="ECO:0000313" key="4">
    <source>
        <dbReference type="Proteomes" id="UP000184268"/>
    </source>
</evidence>
<keyword evidence="2 3" id="KW-0808">Transferase</keyword>
<proteinExistence type="predicted"/>
<dbReference type="RefSeq" id="WP_073325842.1">
    <property type="nucleotide sequence ID" value="NZ_FQXG01000004.1"/>
</dbReference>
<dbReference type="SUPFAM" id="SSF53756">
    <property type="entry name" value="UDP-Glycosyltransferase/glycogen phosphorylase"/>
    <property type="match status" value="1"/>
</dbReference>
<dbReference type="GO" id="GO:0008713">
    <property type="term" value="F:ADP-heptose-lipopolysaccharide heptosyltransferase activity"/>
    <property type="evidence" value="ECO:0007669"/>
    <property type="project" value="TreeGrafter"/>
</dbReference>
<keyword evidence="1" id="KW-0328">Glycosyltransferase</keyword>
<dbReference type="Gene3D" id="3.40.50.2000">
    <property type="entry name" value="Glycogen Phosphorylase B"/>
    <property type="match status" value="1"/>
</dbReference>